<organism evidence="2 3">
    <name type="scientific">Myxococcus fulvus (strain ATCC BAA-855 / HW-1)</name>
    <dbReference type="NCBI Taxonomy" id="483219"/>
    <lineage>
        <taxon>Bacteria</taxon>
        <taxon>Pseudomonadati</taxon>
        <taxon>Myxococcota</taxon>
        <taxon>Myxococcia</taxon>
        <taxon>Myxococcales</taxon>
        <taxon>Cystobacterineae</taxon>
        <taxon>Myxococcaceae</taxon>
        <taxon>Myxococcus</taxon>
    </lineage>
</organism>
<evidence type="ECO:0000256" key="1">
    <source>
        <dbReference type="SAM" id="MobiDB-lite"/>
    </source>
</evidence>
<evidence type="ECO:0000313" key="3">
    <source>
        <dbReference type="Proteomes" id="UP000000488"/>
    </source>
</evidence>
<feature type="region of interest" description="Disordered" evidence="1">
    <location>
        <begin position="228"/>
        <end position="255"/>
    </location>
</feature>
<gene>
    <name evidence="2" type="ordered locus">LILAB_21240</name>
</gene>
<reference evidence="2 3" key="1">
    <citation type="journal article" date="2011" name="J. Bacteriol.">
        <title>Genome sequence of the halotolerant marine bacterium Myxococcus fulvus HW-1.</title>
        <authorList>
            <person name="Li Z.F."/>
            <person name="Li X."/>
            <person name="Liu H."/>
            <person name="Liu X."/>
            <person name="Han K."/>
            <person name="Wu Z.H."/>
            <person name="Hu W."/>
            <person name="Li F.F."/>
            <person name="Li Y.Z."/>
        </authorList>
    </citation>
    <scope>NUCLEOTIDE SEQUENCE [LARGE SCALE GENOMIC DNA]</scope>
    <source>
        <strain evidence="3">ATCC BAA-855 / HW-1</strain>
    </source>
</reference>
<dbReference type="HOGENOM" id="CLU_1089167_0_0_7"/>
<dbReference type="InterPro" id="IPR011990">
    <property type="entry name" value="TPR-like_helical_dom_sf"/>
</dbReference>
<name>F8CFX9_MYXFH</name>
<dbReference type="Proteomes" id="UP000000488">
    <property type="component" value="Chromosome"/>
</dbReference>
<dbReference type="STRING" id="483219.LILAB_21240"/>
<sequence>MLKPAYDKVLVLALATPVLVLTVLLARTPSKGSGAPVSARFWAERRGASRIEARLTHPEADRYRPRTSAGGCPVPPEPIPLRDLARLEEAGDLSGIAAAYALQGEWNQAAAFLERMPSSPDRDSDLAAAYLARGAHEQALRLLDGVLKARPKHPQAMWNRALVLQSMGLTMKAADTFEQVALMAELQATSFTQRLPSTAHRNWMWSSSGGGKLASRYLNNMPSSGRATGWGTGMGVLPSSRITADRGTSPGPTTL</sequence>
<evidence type="ECO:0000313" key="2">
    <source>
        <dbReference type="EMBL" id="AEI66148.1"/>
    </source>
</evidence>
<dbReference type="KEGG" id="mfu:LILAB_21240"/>
<dbReference type="SUPFAM" id="SSF48452">
    <property type="entry name" value="TPR-like"/>
    <property type="match status" value="1"/>
</dbReference>
<dbReference type="Gene3D" id="1.25.40.10">
    <property type="entry name" value="Tetratricopeptide repeat domain"/>
    <property type="match status" value="1"/>
</dbReference>
<dbReference type="eggNOG" id="COG0457">
    <property type="taxonomic scope" value="Bacteria"/>
</dbReference>
<dbReference type="EMBL" id="CP002830">
    <property type="protein sequence ID" value="AEI66148.1"/>
    <property type="molecule type" value="Genomic_DNA"/>
</dbReference>
<proteinExistence type="predicted"/>
<protein>
    <submittedName>
        <fullName evidence="2">TPR repeat-containing protein</fullName>
    </submittedName>
</protein>
<accession>F8CFX9</accession>
<dbReference type="AlphaFoldDB" id="F8CFX9"/>